<proteinExistence type="predicted"/>
<keyword evidence="1" id="KW-1133">Transmembrane helix</keyword>
<dbReference type="HOGENOM" id="CLU_120004_0_0_5"/>
<dbReference type="EMBL" id="AAOT01000014">
    <property type="protein sequence ID" value="EAR51310.1"/>
    <property type="molecule type" value="Genomic_DNA"/>
</dbReference>
<comment type="caution">
    <text evidence="3">The sequence shown here is derived from an EMBL/GenBank/DDBJ whole genome shotgun (WGS) entry which is preliminary data.</text>
</comment>
<dbReference type="Proteomes" id="UP000003635">
    <property type="component" value="Unassembled WGS sequence"/>
</dbReference>
<feature type="domain" description="Chlorhexidine efflux transporter" evidence="2">
    <location>
        <begin position="72"/>
        <end position="134"/>
    </location>
</feature>
<dbReference type="STRING" id="314256.OG2516_17815"/>
<feature type="domain" description="Chlorhexidine efflux transporter" evidence="2">
    <location>
        <begin position="2"/>
        <end position="64"/>
    </location>
</feature>
<gene>
    <name evidence="3" type="ORF">OG2516_17815</name>
</gene>
<dbReference type="AlphaFoldDB" id="Q2CF17"/>
<protein>
    <recommendedName>
        <fullName evidence="2">Chlorhexidine efflux transporter domain-containing protein</fullName>
    </recommendedName>
</protein>
<name>Q2CF17_OCEGH</name>
<accession>Q2CF17</accession>
<dbReference type="RefSeq" id="WP_007256840.1">
    <property type="nucleotide sequence ID" value="NZ_CH724109.1"/>
</dbReference>
<feature type="transmembrane region" description="Helical" evidence="1">
    <location>
        <begin position="12"/>
        <end position="31"/>
    </location>
</feature>
<reference evidence="3 4" key="1">
    <citation type="journal article" date="2010" name="J. Bacteriol.">
        <title>Genome sequences of Oceanicola granulosus HTCC2516(T) and Oceanicola batsensis HTCC2597(TDelta).</title>
        <authorList>
            <person name="Thrash J.C."/>
            <person name="Cho J.C."/>
            <person name="Vergin K.L."/>
            <person name="Giovannoni S.J."/>
        </authorList>
    </citation>
    <scope>NUCLEOTIDE SEQUENCE [LARGE SCALE GENOMIC DNA]</scope>
    <source>
        <strain evidence="4">ATCC BAA-861 / DSM 15982 / KCTC 12143 / HTCC2516</strain>
    </source>
</reference>
<dbReference type="eggNOG" id="COG4125">
    <property type="taxonomic scope" value="Bacteria"/>
</dbReference>
<keyword evidence="4" id="KW-1185">Reference proteome</keyword>
<dbReference type="InterPro" id="IPR058208">
    <property type="entry name" value="PACE"/>
</dbReference>
<feature type="transmembrane region" description="Helical" evidence="1">
    <location>
        <begin position="78"/>
        <end position="99"/>
    </location>
</feature>
<dbReference type="InterPro" id="IPR007896">
    <property type="entry name" value="BTP_bacteria"/>
</dbReference>
<evidence type="ECO:0000256" key="1">
    <source>
        <dbReference type="SAM" id="Phobius"/>
    </source>
</evidence>
<organism evidence="3 4">
    <name type="scientific">Oceanicola granulosus (strain ATCC BAA-861 / DSM 15982 / KCTC 12143 / HTCC2516)</name>
    <dbReference type="NCBI Taxonomy" id="314256"/>
    <lineage>
        <taxon>Bacteria</taxon>
        <taxon>Pseudomonadati</taxon>
        <taxon>Pseudomonadota</taxon>
        <taxon>Alphaproteobacteria</taxon>
        <taxon>Rhodobacterales</taxon>
        <taxon>Roseobacteraceae</taxon>
        <taxon>Oceanicola</taxon>
    </lineage>
</organism>
<evidence type="ECO:0000313" key="4">
    <source>
        <dbReference type="Proteomes" id="UP000003635"/>
    </source>
</evidence>
<keyword evidence="1" id="KW-0812">Transmembrane</keyword>
<evidence type="ECO:0000313" key="3">
    <source>
        <dbReference type="EMBL" id="EAR51310.1"/>
    </source>
</evidence>
<dbReference type="Pfam" id="PF05232">
    <property type="entry name" value="BTP"/>
    <property type="match status" value="2"/>
</dbReference>
<evidence type="ECO:0000259" key="2">
    <source>
        <dbReference type="Pfam" id="PF05232"/>
    </source>
</evidence>
<feature type="transmembrane region" description="Helical" evidence="1">
    <location>
        <begin position="105"/>
        <end position="129"/>
    </location>
</feature>
<dbReference type="OrthoDB" id="1631120at2"/>
<keyword evidence="1" id="KW-0472">Membrane</keyword>
<sequence length="142" mass="16057">MRTTSDRIRQALSFEIIGLLIVTPLFAWLFQHSLGEIGVLALIGASVATGWNYLFNLGFDHALLRLRGDVRKSVPLRVAHAVLFEATLLVLLLPIFAWWLGITLWAALLMDLAFAGFYMGYTFVFTWAYDSLFPPQRPRRAA</sequence>
<dbReference type="NCBIfam" id="NF033664">
    <property type="entry name" value="PACE_transport"/>
    <property type="match status" value="1"/>
</dbReference>
<feature type="transmembrane region" description="Helical" evidence="1">
    <location>
        <begin position="37"/>
        <end position="57"/>
    </location>
</feature>